<dbReference type="SUPFAM" id="SSF51306">
    <property type="entry name" value="LexA/Signal peptidase"/>
    <property type="match status" value="1"/>
</dbReference>
<dbReference type="EMBL" id="OCMY01000001">
    <property type="protein sequence ID" value="SOD39732.1"/>
    <property type="molecule type" value="Genomic_DNA"/>
</dbReference>
<keyword evidence="2" id="KW-0238">DNA-binding</keyword>
<feature type="domain" description="HTH cro/C1-type" evidence="4">
    <location>
        <begin position="7"/>
        <end position="60"/>
    </location>
</feature>
<protein>
    <submittedName>
        <fullName evidence="5">Phage repressor protein C, contains Cro/C1-type HTH and peptisase s24 domains</fullName>
    </submittedName>
</protein>
<sequence>MSLADRLRAMLIERGLSQGELARRVGVTQGTVYKIVSGHAKSSKRIVEIAQSLGVRAEWLLTGNGEQYLDDGVPSNSYPSGQANRKISEGSSVVIREKDNQLVIPLLPDIESAFSSLPFPFTEYSGPTMEINLEDLKGSLADASQADLIAFVVKGDSMDPVLPEGSKVIVNVNDHKVIDGKIYVLDQSDWKRIRTLYRSGPAELTMKTFNAASYPEEKIAMNDLTILGRIIFAQRTL</sequence>
<dbReference type="Proteomes" id="UP000219271">
    <property type="component" value="Unassembled WGS sequence"/>
</dbReference>
<dbReference type="CDD" id="cd00093">
    <property type="entry name" value="HTH_XRE"/>
    <property type="match status" value="1"/>
</dbReference>
<reference evidence="6" key="1">
    <citation type="submission" date="2017-09" db="EMBL/GenBank/DDBJ databases">
        <authorList>
            <person name="Varghese N."/>
            <person name="Submissions S."/>
        </authorList>
    </citation>
    <scope>NUCLEOTIDE SEQUENCE [LARGE SCALE GENOMIC DNA]</scope>
    <source>
        <strain evidence="6">JKS000234</strain>
    </source>
</reference>
<dbReference type="CDD" id="cd06529">
    <property type="entry name" value="S24_LexA-like"/>
    <property type="match status" value="1"/>
</dbReference>
<accession>A0A286BZZ3</accession>
<evidence type="ECO:0000313" key="6">
    <source>
        <dbReference type="Proteomes" id="UP000219271"/>
    </source>
</evidence>
<dbReference type="SMART" id="SM00530">
    <property type="entry name" value="HTH_XRE"/>
    <property type="match status" value="1"/>
</dbReference>
<evidence type="ECO:0000256" key="1">
    <source>
        <dbReference type="ARBA" id="ARBA00023015"/>
    </source>
</evidence>
<dbReference type="SUPFAM" id="SSF47413">
    <property type="entry name" value="lambda repressor-like DNA-binding domains"/>
    <property type="match status" value="1"/>
</dbReference>
<dbReference type="InterPro" id="IPR036286">
    <property type="entry name" value="LexA/Signal_pep-like_sf"/>
</dbReference>
<keyword evidence="1" id="KW-0805">Transcription regulation</keyword>
<evidence type="ECO:0000256" key="2">
    <source>
        <dbReference type="ARBA" id="ARBA00023125"/>
    </source>
</evidence>
<evidence type="ECO:0000313" key="5">
    <source>
        <dbReference type="EMBL" id="SOD39732.1"/>
    </source>
</evidence>
<organism evidence="5 6">
    <name type="scientific">Candidatus Pantoea floridensis</name>
    <dbReference type="NCBI Taxonomy" id="1938870"/>
    <lineage>
        <taxon>Bacteria</taxon>
        <taxon>Pseudomonadati</taxon>
        <taxon>Pseudomonadota</taxon>
        <taxon>Gammaproteobacteria</taxon>
        <taxon>Enterobacterales</taxon>
        <taxon>Erwiniaceae</taxon>
        <taxon>Pantoea</taxon>
    </lineage>
</organism>
<gene>
    <name evidence="5" type="ORF">SAMN06273570_4186</name>
</gene>
<dbReference type="InterPro" id="IPR001387">
    <property type="entry name" value="Cro/C1-type_HTH"/>
</dbReference>
<dbReference type="PANTHER" id="PTHR40661:SF3">
    <property type="entry name" value="FELS-1 PROPHAGE TRANSCRIPTIONAL REGULATOR"/>
    <property type="match status" value="1"/>
</dbReference>
<evidence type="ECO:0000256" key="3">
    <source>
        <dbReference type="ARBA" id="ARBA00023163"/>
    </source>
</evidence>
<dbReference type="PANTHER" id="PTHR40661">
    <property type="match status" value="1"/>
</dbReference>
<dbReference type="GO" id="GO:0003677">
    <property type="term" value="F:DNA binding"/>
    <property type="evidence" value="ECO:0007669"/>
    <property type="project" value="UniProtKB-KW"/>
</dbReference>
<dbReference type="Pfam" id="PF01381">
    <property type="entry name" value="HTH_3"/>
    <property type="match status" value="1"/>
</dbReference>
<dbReference type="InterPro" id="IPR039418">
    <property type="entry name" value="LexA-like"/>
</dbReference>
<dbReference type="AlphaFoldDB" id="A0A286BZZ3"/>
<dbReference type="InterPro" id="IPR010982">
    <property type="entry name" value="Lambda_DNA-bd_dom_sf"/>
</dbReference>
<proteinExistence type="predicted"/>
<keyword evidence="6" id="KW-1185">Reference proteome</keyword>
<name>A0A286BZZ3_9GAMM</name>
<dbReference type="OrthoDB" id="9791537at2"/>
<dbReference type="RefSeq" id="WP_097097502.1">
    <property type="nucleotide sequence ID" value="NZ_OCMY01000001.1"/>
</dbReference>
<dbReference type="Gene3D" id="1.10.260.40">
    <property type="entry name" value="lambda repressor-like DNA-binding domains"/>
    <property type="match status" value="1"/>
</dbReference>
<evidence type="ECO:0000259" key="4">
    <source>
        <dbReference type="PROSITE" id="PS50943"/>
    </source>
</evidence>
<dbReference type="PROSITE" id="PS50943">
    <property type="entry name" value="HTH_CROC1"/>
    <property type="match status" value="1"/>
</dbReference>
<keyword evidence="3" id="KW-0804">Transcription</keyword>
<dbReference type="Pfam" id="PF00717">
    <property type="entry name" value="Peptidase_S24"/>
    <property type="match status" value="1"/>
</dbReference>
<dbReference type="InterPro" id="IPR015927">
    <property type="entry name" value="Peptidase_S24_S26A/B/C"/>
</dbReference>
<dbReference type="Gene3D" id="2.10.109.10">
    <property type="entry name" value="Umud Fragment, subunit A"/>
    <property type="match status" value="1"/>
</dbReference>